<dbReference type="RefSeq" id="WP_179608915.1">
    <property type="nucleotide sequence ID" value="NZ_BAABEH010000001.1"/>
</dbReference>
<accession>A0A853D3H7</accession>
<dbReference type="AlphaFoldDB" id="A0A853D3H7"/>
<proteinExistence type="predicted"/>
<sequence length="81" mass="9314">MDVWELAHEYQIEREGGWYFDPVRIIGVYATEREAEAALQQVRSLPGFADTLNFEGANGLTISRYELDEVQWTEGFVRVSS</sequence>
<evidence type="ECO:0000313" key="1">
    <source>
        <dbReference type="EMBL" id="NYJ25944.1"/>
    </source>
</evidence>
<dbReference type="EMBL" id="JACCFL010000001">
    <property type="protein sequence ID" value="NYJ25944.1"/>
    <property type="molecule type" value="Genomic_DNA"/>
</dbReference>
<evidence type="ECO:0000313" key="2">
    <source>
        <dbReference type="Proteomes" id="UP000578352"/>
    </source>
</evidence>
<organism evidence="1 2">
    <name type="scientific">Leifsonia shinshuensis</name>
    <dbReference type="NCBI Taxonomy" id="150026"/>
    <lineage>
        <taxon>Bacteria</taxon>
        <taxon>Bacillati</taxon>
        <taxon>Actinomycetota</taxon>
        <taxon>Actinomycetes</taxon>
        <taxon>Micrococcales</taxon>
        <taxon>Microbacteriaceae</taxon>
        <taxon>Leifsonia</taxon>
    </lineage>
</organism>
<comment type="caution">
    <text evidence="1">The sequence shown here is derived from an EMBL/GenBank/DDBJ whole genome shotgun (WGS) entry which is preliminary data.</text>
</comment>
<gene>
    <name evidence="1" type="ORF">HNR13_004231</name>
</gene>
<protein>
    <submittedName>
        <fullName evidence="1">Uncharacterized protein</fullName>
    </submittedName>
</protein>
<name>A0A853D3H7_9MICO</name>
<dbReference type="Proteomes" id="UP000578352">
    <property type="component" value="Unassembled WGS sequence"/>
</dbReference>
<reference evidence="1 2" key="1">
    <citation type="submission" date="2020-07" db="EMBL/GenBank/DDBJ databases">
        <title>Sequencing the genomes of 1000 actinobacteria strains.</title>
        <authorList>
            <person name="Klenk H.-P."/>
        </authorList>
    </citation>
    <scope>NUCLEOTIDE SEQUENCE [LARGE SCALE GENOMIC DNA]</scope>
    <source>
        <strain evidence="1 2">DSM 15165</strain>
    </source>
</reference>